<dbReference type="PANTHER" id="PTHR14134">
    <property type="entry name" value="E3 UBIQUITIN-PROTEIN LIGASE RAD18"/>
    <property type="match status" value="1"/>
</dbReference>
<keyword evidence="6" id="KW-0833">Ubl conjugation pathway</keyword>
<dbReference type="GO" id="GO:0006281">
    <property type="term" value="P:DNA repair"/>
    <property type="evidence" value="ECO:0007669"/>
    <property type="project" value="UniProtKB-KW"/>
</dbReference>
<dbReference type="GO" id="GO:0003697">
    <property type="term" value="F:single-stranded DNA binding"/>
    <property type="evidence" value="ECO:0007669"/>
    <property type="project" value="InterPro"/>
</dbReference>
<name>A0AAW1SYD8_9CHLO</name>
<comment type="pathway">
    <text evidence="10">Protein modification.</text>
</comment>
<feature type="domain" description="RING-type" evidence="13">
    <location>
        <begin position="32"/>
        <end position="75"/>
    </location>
</feature>
<dbReference type="SMART" id="SM00734">
    <property type="entry name" value="ZnF_Rad18"/>
    <property type="match status" value="1"/>
</dbReference>
<dbReference type="SUPFAM" id="SSF57850">
    <property type="entry name" value="RING/U-box"/>
    <property type="match status" value="1"/>
</dbReference>
<dbReference type="GO" id="GO:0005634">
    <property type="term" value="C:nucleus"/>
    <property type="evidence" value="ECO:0007669"/>
    <property type="project" value="UniProtKB-SubCell"/>
</dbReference>
<dbReference type="PROSITE" id="PS50089">
    <property type="entry name" value="ZF_RING_2"/>
    <property type="match status" value="1"/>
</dbReference>
<evidence type="ECO:0000256" key="10">
    <source>
        <dbReference type="ARBA" id="ARBA00043952"/>
    </source>
</evidence>
<dbReference type="InterPro" id="IPR017907">
    <property type="entry name" value="Znf_RING_CS"/>
</dbReference>
<dbReference type="InterPro" id="IPR013083">
    <property type="entry name" value="Znf_RING/FYVE/PHD"/>
</dbReference>
<dbReference type="Proteomes" id="UP001485043">
    <property type="component" value="Unassembled WGS sequence"/>
</dbReference>
<dbReference type="InterPro" id="IPR039577">
    <property type="entry name" value="Rad18"/>
</dbReference>
<evidence type="ECO:0000259" key="13">
    <source>
        <dbReference type="PROSITE" id="PS50089"/>
    </source>
</evidence>
<feature type="region of interest" description="Disordered" evidence="12">
    <location>
        <begin position="137"/>
        <end position="209"/>
    </location>
</feature>
<dbReference type="EMBL" id="JALJOV010000751">
    <property type="protein sequence ID" value="KAK9861481.1"/>
    <property type="molecule type" value="Genomic_DNA"/>
</dbReference>
<reference evidence="14 15" key="1">
    <citation type="journal article" date="2024" name="Nat. Commun.">
        <title>Phylogenomics reveals the evolutionary origins of lichenization in chlorophyte algae.</title>
        <authorList>
            <person name="Puginier C."/>
            <person name="Libourel C."/>
            <person name="Otte J."/>
            <person name="Skaloud P."/>
            <person name="Haon M."/>
            <person name="Grisel S."/>
            <person name="Petersen M."/>
            <person name="Berrin J.G."/>
            <person name="Delaux P.M."/>
            <person name="Dal Grande F."/>
            <person name="Keller J."/>
        </authorList>
    </citation>
    <scope>NUCLEOTIDE SEQUENCE [LARGE SCALE GENOMIC DNA]</scope>
    <source>
        <strain evidence="14 15">SAG 2523</strain>
    </source>
</reference>
<evidence type="ECO:0000313" key="15">
    <source>
        <dbReference type="Proteomes" id="UP001485043"/>
    </source>
</evidence>
<evidence type="ECO:0000256" key="5">
    <source>
        <dbReference type="ARBA" id="ARBA00022771"/>
    </source>
</evidence>
<evidence type="ECO:0000313" key="14">
    <source>
        <dbReference type="EMBL" id="KAK9861481.1"/>
    </source>
</evidence>
<organism evidence="14 15">
    <name type="scientific">Apatococcus fuscideae</name>
    <dbReference type="NCBI Taxonomy" id="2026836"/>
    <lineage>
        <taxon>Eukaryota</taxon>
        <taxon>Viridiplantae</taxon>
        <taxon>Chlorophyta</taxon>
        <taxon>core chlorophytes</taxon>
        <taxon>Trebouxiophyceae</taxon>
        <taxon>Chlorellales</taxon>
        <taxon>Chlorellaceae</taxon>
        <taxon>Apatococcus</taxon>
    </lineage>
</organism>
<evidence type="ECO:0000256" key="2">
    <source>
        <dbReference type="ARBA" id="ARBA00022679"/>
    </source>
</evidence>
<evidence type="ECO:0000256" key="4">
    <source>
        <dbReference type="ARBA" id="ARBA00022763"/>
    </source>
</evidence>
<keyword evidence="3" id="KW-0479">Metal-binding</keyword>
<evidence type="ECO:0000256" key="12">
    <source>
        <dbReference type="SAM" id="MobiDB-lite"/>
    </source>
</evidence>
<sequence>MEMTDFVIETEEDWPAHPHRRQLLALDEAARCAICCEFFDTPMALPCGHSFCSHCIRGNFRVQEQQGSPKCPHCRAACDARDLRANPALKDLVLKFLAAGPPKDSKAHFLDCPVCGKQIHHTLVNMHLDECLSGGGAAAAASTKPSKPARGSGKPAPNGISAGPAATTAARQGSGPNMAPHPAGAGEVHEVEPLQNKQRQGGHAPGAAK</sequence>
<keyword evidence="9" id="KW-0539">Nucleus</keyword>
<dbReference type="Gene3D" id="3.30.160.60">
    <property type="entry name" value="Classic Zinc Finger"/>
    <property type="match status" value="1"/>
</dbReference>
<comment type="caution">
    <text evidence="14">The sequence shown here is derived from an EMBL/GenBank/DDBJ whole genome shotgun (WGS) entry which is preliminary data.</text>
</comment>
<keyword evidence="4" id="KW-0227">DNA damage</keyword>
<dbReference type="GO" id="GO:0006301">
    <property type="term" value="P:DNA damage tolerance"/>
    <property type="evidence" value="ECO:0007669"/>
    <property type="project" value="InterPro"/>
</dbReference>
<gene>
    <name evidence="14" type="ORF">WJX84_002683</name>
</gene>
<proteinExistence type="predicted"/>
<evidence type="ECO:0000256" key="1">
    <source>
        <dbReference type="ARBA" id="ARBA00004123"/>
    </source>
</evidence>
<evidence type="ECO:0000256" key="6">
    <source>
        <dbReference type="ARBA" id="ARBA00022786"/>
    </source>
</evidence>
<accession>A0AAW1SYD8</accession>
<keyword evidence="8" id="KW-0234">DNA repair</keyword>
<evidence type="ECO:0000256" key="8">
    <source>
        <dbReference type="ARBA" id="ARBA00023204"/>
    </source>
</evidence>
<comment type="subcellular location">
    <subcellularLocation>
        <location evidence="1">Nucleus</location>
    </subcellularLocation>
</comment>
<dbReference type="AlphaFoldDB" id="A0AAW1SYD8"/>
<dbReference type="Pfam" id="PF13445">
    <property type="entry name" value="zf-RING_UBOX"/>
    <property type="match status" value="1"/>
</dbReference>
<dbReference type="InterPro" id="IPR027370">
    <property type="entry name" value="Znf-RING_euk"/>
</dbReference>
<keyword evidence="2" id="KW-0808">Transferase</keyword>
<dbReference type="SMART" id="SM00184">
    <property type="entry name" value="RING"/>
    <property type="match status" value="1"/>
</dbReference>
<protein>
    <recommendedName>
        <fullName evidence="13">RING-type domain-containing protein</fullName>
    </recommendedName>
</protein>
<dbReference type="GO" id="GO:0061630">
    <property type="term" value="F:ubiquitin protein ligase activity"/>
    <property type="evidence" value="ECO:0007669"/>
    <property type="project" value="InterPro"/>
</dbReference>
<keyword evidence="15" id="KW-1185">Reference proteome</keyword>
<dbReference type="Gene3D" id="3.30.40.10">
    <property type="entry name" value="Zinc/RING finger domain, C3HC4 (zinc finger)"/>
    <property type="match status" value="1"/>
</dbReference>
<keyword evidence="7" id="KW-0862">Zinc</keyword>
<dbReference type="GO" id="GO:0008270">
    <property type="term" value="F:zinc ion binding"/>
    <property type="evidence" value="ECO:0007669"/>
    <property type="project" value="UniProtKB-KW"/>
</dbReference>
<evidence type="ECO:0000256" key="11">
    <source>
        <dbReference type="PROSITE-ProRule" id="PRU00175"/>
    </source>
</evidence>
<feature type="non-terminal residue" evidence="14">
    <location>
        <position position="209"/>
    </location>
</feature>
<dbReference type="PANTHER" id="PTHR14134:SF2">
    <property type="entry name" value="E3 UBIQUITIN-PROTEIN LIGASE RAD18"/>
    <property type="match status" value="1"/>
</dbReference>
<keyword evidence="5 11" id="KW-0863">Zinc-finger</keyword>
<dbReference type="PROSITE" id="PS00518">
    <property type="entry name" value="ZF_RING_1"/>
    <property type="match status" value="1"/>
</dbReference>
<evidence type="ECO:0000256" key="7">
    <source>
        <dbReference type="ARBA" id="ARBA00022833"/>
    </source>
</evidence>
<evidence type="ECO:0000256" key="9">
    <source>
        <dbReference type="ARBA" id="ARBA00023242"/>
    </source>
</evidence>
<evidence type="ECO:0000256" key="3">
    <source>
        <dbReference type="ARBA" id="ARBA00022723"/>
    </source>
</evidence>
<dbReference type="InterPro" id="IPR006642">
    <property type="entry name" value="Rad18_UBZ4"/>
</dbReference>
<dbReference type="GO" id="GO:0097505">
    <property type="term" value="C:Rad6-Rad18 complex"/>
    <property type="evidence" value="ECO:0007669"/>
    <property type="project" value="TreeGrafter"/>
</dbReference>
<dbReference type="InterPro" id="IPR001841">
    <property type="entry name" value="Znf_RING"/>
</dbReference>
<dbReference type="GO" id="GO:0006513">
    <property type="term" value="P:protein monoubiquitination"/>
    <property type="evidence" value="ECO:0007669"/>
    <property type="project" value="InterPro"/>
</dbReference>